<dbReference type="Proteomes" id="UP001222325">
    <property type="component" value="Unassembled WGS sequence"/>
</dbReference>
<accession>A0AAD6TZR6</accession>
<dbReference type="SUPFAM" id="SSF100879">
    <property type="entry name" value="Lesion bypass DNA polymerase (Y-family), little finger domain"/>
    <property type="match status" value="1"/>
</dbReference>
<evidence type="ECO:0000256" key="7">
    <source>
        <dbReference type="ARBA" id="ARBA00022723"/>
    </source>
</evidence>
<dbReference type="FunFam" id="3.30.1490.100:FF:000001">
    <property type="entry name" value="DNA repair protein REV1"/>
    <property type="match status" value="1"/>
</dbReference>
<feature type="domain" description="UmuC" evidence="14">
    <location>
        <begin position="119"/>
        <end position="317"/>
    </location>
</feature>
<dbReference type="Pfam" id="PF00817">
    <property type="entry name" value="IMS"/>
    <property type="match status" value="1"/>
</dbReference>
<feature type="compositionally biased region" description="Basic and acidic residues" evidence="13">
    <location>
        <begin position="13"/>
        <end position="22"/>
    </location>
</feature>
<evidence type="ECO:0000256" key="2">
    <source>
        <dbReference type="ARBA" id="ARBA00010945"/>
    </source>
</evidence>
<evidence type="ECO:0000259" key="14">
    <source>
        <dbReference type="PROSITE" id="PS50173"/>
    </source>
</evidence>
<organism evidence="15 16">
    <name type="scientific">Mycena belliarum</name>
    <dbReference type="NCBI Taxonomy" id="1033014"/>
    <lineage>
        <taxon>Eukaryota</taxon>
        <taxon>Fungi</taxon>
        <taxon>Dikarya</taxon>
        <taxon>Basidiomycota</taxon>
        <taxon>Agaricomycotina</taxon>
        <taxon>Agaricomycetes</taxon>
        <taxon>Agaricomycetidae</taxon>
        <taxon>Agaricales</taxon>
        <taxon>Marasmiineae</taxon>
        <taxon>Mycenaceae</taxon>
        <taxon>Mycena</taxon>
    </lineage>
</organism>
<evidence type="ECO:0000256" key="9">
    <source>
        <dbReference type="ARBA" id="ARBA00022842"/>
    </source>
</evidence>
<dbReference type="PANTHER" id="PTHR45990:SF1">
    <property type="entry name" value="DNA REPAIR PROTEIN REV1"/>
    <property type="match status" value="1"/>
</dbReference>
<dbReference type="InterPro" id="IPR043502">
    <property type="entry name" value="DNA/RNA_pol_sf"/>
</dbReference>
<dbReference type="GO" id="GO:0003684">
    <property type="term" value="F:damaged DNA binding"/>
    <property type="evidence" value="ECO:0007669"/>
    <property type="project" value="InterPro"/>
</dbReference>
<comment type="similarity">
    <text evidence="2">Belongs to the DNA polymerase type-Y family.</text>
</comment>
<keyword evidence="11" id="KW-0234">DNA repair</keyword>
<evidence type="ECO:0000256" key="1">
    <source>
        <dbReference type="ARBA" id="ARBA00004123"/>
    </source>
</evidence>
<keyword evidence="5" id="KW-0808">Transferase</keyword>
<dbReference type="Gene3D" id="6.10.250.1490">
    <property type="match status" value="1"/>
</dbReference>
<dbReference type="GO" id="GO:0003887">
    <property type="term" value="F:DNA-directed DNA polymerase activity"/>
    <property type="evidence" value="ECO:0007669"/>
    <property type="project" value="TreeGrafter"/>
</dbReference>
<keyword evidence="4" id="KW-0237">DNA synthesis</keyword>
<evidence type="ECO:0000256" key="6">
    <source>
        <dbReference type="ARBA" id="ARBA00022695"/>
    </source>
</evidence>
<dbReference type="SUPFAM" id="SSF56672">
    <property type="entry name" value="DNA/RNA polymerases"/>
    <property type="match status" value="1"/>
</dbReference>
<keyword evidence="7" id="KW-0479">Metal-binding</keyword>
<dbReference type="InterPro" id="IPR043128">
    <property type="entry name" value="Rev_trsase/Diguanyl_cyclase"/>
</dbReference>
<name>A0AAD6TZR6_9AGAR</name>
<evidence type="ECO:0000256" key="11">
    <source>
        <dbReference type="ARBA" id="ARBA00023204"/>
    </source>
</evidence>
<dbReference type="PROSITE" id="PS50173">
    <property type="entry name" value="UMUC"/>
    <property type="match status" value="1"/>
</dbReference>
<comment type="caution">
    <text evidence="15">The sequence shown here is derived from an EMBL/GenBank/DDBJ whole genome shotgun (WGS) entry which is preliminary data.</text>
</comment>
<dbReference type="InterPro" id="IPR036775">
    <property type="entry name" value="DNA_pol_Y-fam_lit_finger_sf"/>
</dbReference>
<evidence type="ECO:0000313" key="16">
    <source>
        <dbReference type="Proteomes" id="UP001222325"/>
    </source>
</evidence>
<proteinExistence type="inferred from homology"/>
<keyword evidence="12" id="KW-0539">Nucleus</keyword>
<evidence type="ECO:0000256" key="12">
    <source>
        <dbReference type="ARBA" id="ARBA00023242"/>
    </source>
</evidence>
<reference evidence="15" key="1">
    <citation type="submission" date="2023-03" db="EMBL/GenBank/DDBJ databases">
        <title>Massive genome expansion in bonnet fungi (Mycena s.s.) driven by repeated elements and novel gene families across ecological guilds.</title>
        <authorList>
            <consortium name="Lawrence Berkeley National Laboratory"/>
            <person name="Harder C.B."/>
            <person name="Miyauchi S."/>
            <person name="Viragh M."/>
            <person name="Kuo A."/>
            <person name="Thoen E."/>
            <person name="Andreopoulos B."/>
            <person name="Lu D."/>
            <person name="Skrede I."/>
            <person name="Drula E."/>
            <person name="Henrissat B."/>
            <person name="Morin E."/>
            <person name="Kohler A."/>
            <person name="Barry K."/>
            <person name="LaButti K."/>
            <person name="Morin E."/>
            <person name="Salamov A."/>
            <person name="Lipzen A."/>
            <person name="Mereny Z."/>
            <person name="Hegedus B."/>
            <person name="Baldrian P."/>
            <person name="Stursova M."/>
            <person name="Weitz H."/>
            <person name="Taylor A."/>
            <person name="Grigoriev I.V."/>
            <person name="Nagy L.G."/>
            <person name="Martin F."/>
            <person name="Kauserud H."/>
        </authorList>
    </citation>
    <scope>NUCLEOTIDE SEQUENCE</scope>
    <source>
        <strain evidence="15">CBHHK173m</strain>
    </source>
</reference>
<dbReference type="PANTHER" id="PTHR45990">
    <property type="entry name" value="DNA REPAIR PROTEIN REV1"/>
    <property type="match status" value="1"/>
</dbReference>
<evidence type="ECO:0000256" key="4">
    <source>
        <dbReference type="ARBA" id="ARBA00022634"/>
    </source>
</evidence>
<keyword evidence="9" id="KW-0460">Magnesium</keyword>
<evidence type="ECO:0000256" key="5">
    <source>
        <dbReference type="ARBA" id="ARBA00022679"/>
    </source>
</evidence>
<dbReference type="GO" id="GO:0005634">
    <property type="term" value="C:nucleus"/>
    <property type="evidence" value="ECO:0007669"/>
    <property type="project" value="UniProtKB-SubCell"/>
</dbReference>
<protein>
    <recommendedName>
        <fullName evidence="3">DNA repair protein REV1</fullName>
    </recommendedName>
</protein>
<evidence type="ECO:0000256" key="8">
    <source>
        <dbReference type="ARBA" id="ARBA00022763"/>
    </source>
</evidence>
<feature type="region of interest" description="Disordered" evidence="13">
    <location>
        <begin position="1"/>
        <end position="48"/>
    </location>
</feature>
<dbReference type="GO" id="GO:0042276">
    <property type="term" value="P:error-prone translesion synthesis"/>
    <property type="evidence" value="ECO:0007669"/>
    <property type="project" value="TreeGrafter"/>
</dbReference>
<dbReference type="Gene3D" id="3.30.70.270">
    <property type="match status" value="1"/>
</dbReference>
<dbReference type="Gene3D" id="3.30.1490.100">
    <property type="entry name" value="DNA polymerase, Y-family, little finger domain"/>
    <property type="match status" value="1"/>
</dbReference>
<evidence type="ECO:0000256" key="10">
    <source>
        <dbReference type="ARBA" id="ARBA00023125"/>
    </source>
</evidence>
<keyword evidence="8" id="KW-0227">DNA damage</keyword>
<comment type="subcellular location">
    <subcellularLocation>
        <location evidence="1">Nucleus</location>
    </subcellularLocation>
</comment>
<dbReference type="Pfam" id="PF11799">
    <property type="entry name" value="IMS_C"/>
    <property type="match status" value="1"/>
</dbReference>
<dbReference type="GO" id="GO:0017125">
    <property type="term" value="F:deoxycytidyl transferase activity"/>
    <property type="evidence" value="ECO:0007669"/>
    <property type="project" value="TreeGrafter"/>
</dbReference>
<dbReference type="InterPro" id="IPR001126">
    <property type="entry name" value="UmuC"/>
</dbReference>
<dbReference type="GO" id="GO:0006281">
    <property type="term" value="P:DNA repair"/>
    <property type="evidence" value="ECO:0007669"/>
    <property type="project" value="UniProtKB-KW"/>
</dbReference>
<dbReference type="AlphaFoldDB" id="A0AAD6TZR6"/>
<dbReference type="InterPro" id="IPR017961">
    <property type="entry name" value="DNA_pol_Y-fam_little_finger"/>
</dbReference>
<keyword evidence="16" id="KW-1185">Reference proteome</keyword>
<gene>
    <name evidence="15" type="ORF">B0H15DRAFT_951310</name>
</gene>
<keyword evidence="10" id="KW-0238">DNA-binding</keyword>
<feature type="region of interest" description="Disordered" evidence="13">
    <location>
        <begin position="523"/>
        <end position="550"/>
    </location>
</feature>
<evidence type="ECO:0000256" key="3">
    <source>
        <dbReference type="ARBA" id="ARBA00020399"/>
    </source>
</evidence>
<keyword evidence="6" id="KW-0548">Nucleotidyltransferase</keyword>
<evidence type="ECO:0000313" key="15">
    <source>
        <dbReference type="EMBL" id="KAJ7084811.1"/>
    </source>
</evidence>
<dbReference type="Gene3D" id="3.40.1170.60">
    <property type="match status" value="1"/>
</dbReference>
<dbReference type="GO" id="GO:0070987">
    <property type="term" value="P:error-free translesion synthesis"/>
    <property type="evidence" value="ECO:0007669"/>
    <property type="project" value="UniProtKB-ARBA"/>
</dbReference>
<sequence>MSILGVQWPSASDSRRYSDCQTKRPPHYAADPSDLHAQRARANPQWRSAHTSAAPGFIKGYFDHSRLHFLSSVKLKAELVREAQARAEVKQEQQKAFAPKIAPESPVKGKGRARDERVIMHCDFDCFFVAAGLLSRPDFRGKPVVVCHSQGNQGGTSSTSEIASASYEARVAGIKNGMSLQQARKLCPTALTMPYEFDRYKDLSLNFYTILMFYADELEAVSIDEALIEVTAAVSRLRSDAARAGSPHDPAKDFAQKIRAEVKEATGCEISVGISHNILLARLATRRAKPAGAVHITPADVPGLIATLEITDLWGFAGSHREKAREKLGSTALSELTLYNAIRGIDDALLQSDQLRKSVSAEINYGIRFQSNEEAEAFIREMGITVAERLDEAKMRGRSITLKIMEREPSAPVEAPKFMGHGHCDAFQKQTPLVGPGGRATSDPQVIGEHAWRIVASFHFDPKELRGIGIQITNLEPADRPVSINSNQQRSSFKPSEVAPQAPALHALPKICPFLSSTRSWSKNGAVAPPRSRSASVFPERKSAPSMRMQQSGLLRHGAYVNSLHRNRPANALSRPTDADLGLAPEVYALLPSAIQREQLTAARLIKNLGAIPINKPKTFLLHDSNIQASAC</sequence>
<dbReference type="GO" id="GO:0046872">
    <property type="term" value="F:metal ion binding"/>
    <property type="evidence" value="ECO:0007669"/>
    <property type="project" value="UniProtKB-KW"/>
</dbReference>
<evidence type="ECO:0000256" key="13">
    <source>
        <dbReference type="SAM" id="MobiDB-lite"/>
    </source>
</evidence>
<dbReference type="EMBL" id="JARJCN010000036">
    <property type="protein sequence ID" value="KAJ7084811.1"/>
    <property type="molecule type" value="Genomic_DNA"/>
</dbReference>